<sequence length="576" mass="65581">MNSHEEVQRTLNPTCTGTSVIALQYKTGVVVLTDRVVSYGKMARYKNVSRQYKVNENVLIAFGGDHADFHWLQNVIERQVLLWKRFDQDIGPKALHGYLTSLLYGRRCKMNPVWNTLVVAGVEEEEKNNKETSTPFIGVITQKGCAYQVKHIATGLGAYLLNQAVEDEWRKKGEDLSREDAEAVLRKSLELTLYHDCVADNEFEIGRVDATEGVVLGKEEKIIGDWSIAETNCQRIAQKQLKNWEEHRKERVLQIFQSNSEYVSKSSKSDVQHPKMARANTVFNSRGEKVDVEFGRLREFYLYTLAPCKEFVSIRDHTAHDKELTGLRAKQKIILENRKDKQATKNKLTEYERSKSVYEDPIAPRHVKAVKPDQKEAIEDTAPIDKFISNTTDETHKQFPESWYHQSITRTQLKPGKMNYWVGNEEEEDLSVDDDPEGKYTVTVEKIIEVLSGGKVKDSGVMEPVGNTAMTDSVVSLQTRYKKTSGKESTFLNTMKGTIDFMKSEIGKENAPGSNTITQDEPTDAPNQITYASTVTANVFKGNRLKRQYTARKDVETFEENRKDYTREAGEETSGI</sequence>
<protein>
    <recommendedName>
        <fullName evidence="1">Proteasome subunit beta type-4</fullName>
    </recommendedName>
</protein>
<evidence type="ECO:0000256" key="3">
    <source>
        <dbReference type="ARBA" id="ARBA00026071"/>
    </source>
</evidence>
<dbReference type="PANTHER" id="PTHR32194:SF6">
    <property type="entry name" value="PROTEASOME SUBUNIT BETA"/>
    <property type="match status" value="1"/>
</dbReference>
<dbReference type="SUPFAM" id="SSF56235">
    <property type="entry name" value="N-terminal nucleophile aminohydrolases (Ntn hydrolases)"/>
    <property type="match status" value="1"/>
</dbReference>
<dbReference type="InterPro" id="IPR029055">
    <property type="entry name" value="Ntn_hydrolases_N"/>
</dbReference>
<dbReference type="Proteomes" id="UP000827892">
    <property type="component" value="Chromosome I"/>
</dbReference>
<feature type="region of interest" description="Disordered" evidence="4">
    <location>
        <begin position="506"/>
        <end position="525"/>
    </location>
</feature>
<comment type="subunit">
    <text evidence="3">The 26S proteasome consists of a 20S proteasome core and two 19S regulatory subunits. The 20S proteasome core is composed of 28 subunits that are arranged in four stacked rings, resulting in a barrel-shaped structure. The two end rings are each formed by seven alpha subunits, and the two central rings are each formed by seven beta subunits. The catalytic chamber with the active sites is on the inside of the barrel.</text>
</comment>
<evidence type="ECO:0000313" key="5">
    <source>
        <dbReference type="EMBL" id="ULU12434.1"/>
    </source>
</evidence>
<dbReference type="PANTHER" id="PTHR32194">
    <property type="entry name" value="METALLOPROTEASE TLDD"/>
    <property type="match status" value="1"/>
</dbReference>
<dbReference type="GO" id="GO:0051603">
    <property type="term" value="P:proteolysis involved in protein catabolic process"/>
    <property type="evidence" value="ECO:0007669"/>
    <property type="project" value="InterPro"/>
</dbReference>
<proteinExistence type="predicted"/>
<name>A0AAE9DX31_CAEBR</name>
<dbReference type="GO" id="GO:0005839">
    <property type="term" value="C:proteasome core complex"/>
    <property type="evidence" value="ECO:0007669"/>
    <property type="project" value="InterPro"/>
</dbReference>
<reference evidence="5 6" key="1">
    <citation type="submission" date="2022-05" db="EMBL/GenBank/DDBJ databases">
        <title>Chromosome-level reference genomes for two strains of Caenorhabditis briggsae: an improved platform for comparative genomics.</title>
        <authorList>
            <person name="Stevens L."/>
            <person name="Andersen E.C."/>
        </authorList>
    </citation>
    <scope>NUCLEOTIDE SEQUENCE [LARGE SCALE GENOMIC DNA]</scope>
    <source>
        <strain evidence="5">QX1410_ONT</strain>
        <tissue evidence="5">Whole-organism</tissue>
    </source>
</reference>
<dbReference type="EMBL" id="CP090891">
    <property type="protein sequence ID" value="ULU12434.1"/>
    <property type="molecule type" value="Genomic_DNA"/>
</dbReference>
<organism evidence="5 6">
    <name type="scientific">Caenorhabditis briggsae</name>
    <dbReference type="NCBI Taxonomy" id="6238"/>
    <lineage>
        <taxon>Eukaryota</taxon>
        <taxon>Metazoa</taxon>
        <taxon>Ecdysozoa</taxon>
        <taxon>Nematoda</taxon>
        <taxon>Chromadorea</taxon>
        <taxon>Rhabditida</taxon>
        <taxon>Rhabditina</taxon>
        <taxon>Rhabditomorpha</taxon>
        <taxon>Rhabditoidea</taxon>
        <taxon>Rhabditidae</taxon>
        <taxon>Peloderinae</taxon>
        <taxon>Caenorhabditis</taxon>
    </lineage>
</organism>
<dbReference type="Pfam" id="PF00227">
    <property type="entry name" value="Proteasome"/>
    <property type="match status" value="1"/>
</dbReference>
<evidence type="ECO:0000256" key="4">
    <source>
        <dbReference type="SAM" id="MobiDB-lite"/>
    </source>
</evidence>
<evidence type="ECO:0000313" key="6">
    <source>
        <dbReference type="Proteomes" id="UP000827892"/>
    </source>
</evidence>
<dbReference type="InterPro" id="IPR023333">
    <property type="entry name" value="Proteasome_suB-type"/>
</dbReference>
<dbReference type="InterPro" id="IPR001353">
    <property type="entry name" value="Proteasome_sua/b"/>
</dbReference>
<accession>A0AAE9DX31</accession>
<dbReference type="FunFam" id="3.60.20.10:FF:000098">
    <property type="entry name" value="Proteasome subunit beta"/>
    <property type="match status" value="1"/>
</dbReference>
<dbReference type="InterPro" id="IPR016295">
    <property type="entry name" value="Proteasome_beta4"/>
</dbReference>
<evidence type="ECO:0000256" key="1">
    <source>
        <dbReference type="ARBA" id="ARBA00016157"/>
    </source>
</evidence>
<keyword evidence="2" id="KW-0539">Nucleus</keyword>
<evidence type="ECO:0000256" key="2">
    <source>
        <dbReference type="ARBA" id="ARBA00023242"/>
    </source>
</evidence>
<dbReference type="CDD" id="cd03760">
    <property type="entry name" value="proteasome_beta_type_4"/>
    <property type="match status" value="1"/>
</dbReference>
<dbReference type="AlphaFoldDB" id="A0AAE9DX31"/>
<feature type="compositionally biased region" description="Polar residues" evidence="4">
    <location>
        <begin position="512"/>
        <end position="525"/>
    </location>
</feature>
<gene>
    <name evidence="5" type="ORF">L3Y34_015608</name>
</gene>
<dbReference type="Gene3D" id="3.60.20.10">
    <property type="entry name" value="Glutamine Phosphoribosylpyrophosphate, subunit 1, domain 1"/>
    <property type="match status" value="1"/>
</dbReference>